<dbReference type="PANTHER" id="PTHR47331">
    <property type="entry name" value="PHD-TYPE DOMAIN-CONTAINING PROTEIN"/>
    <property type="match status" value="1"/>
</dbReference>
<organism evidence="1 2">
    <name type="scientific">Oesophagostomum dentatum</name>
    <name type="common">Nodular worm</name>
    <dbReference type="NCBI Taxonomy" id="61180"/>
    <lineage>
        <taxon>Eukaryota</taxon>
        <taxon>Metazoa</taxon>
        <taxon>Ecdysozoa</taxon>
        <taxon>Nematoda</taxon>
        <taxon>Chromadorea</taxon>
        <taxon>Rhabditida</taxon>
        <taxon>Rhabditina</taxon>
        <taxon>Rhabditomorpha</taxon>
        <taxon>Strongyloidea</taxon>
        <taxon>Strongylidae</taxon>
        <taxon>Oesophagostomum</taxon>
    </lineage>
</organism>
<evidence type="ECO:0000313" key="2">
    <source>
        <dbReference type="Proteomes" id="UP000053660"/>
    </source>
</evidence>
<sequence>MRMNLREFMSNNRSLMQTVPAQDPMMNTDKPVNFLGIKWDPKSDTLGVRVNIGAQEVSSKRTALRVFASTFDPLGLLTPLLVKDKTFIQDLWEAGRSWDEQLDTETVQKWNQIVAEIEHMT</sequence>
<name>A0A0B1RVC3_OESDE</name>
<dbReference type="AlphaFoldDB" id="A0A0B1RVC3"/>
<gene>
    <name evidence="1" type="ORF">OESDEN_23337</name>
</gene>
<accession>A0A0B1RVC3</accession>
<dbReference type="Pfam" id="PF05380">
    <property type="entry name" value="Peptidase_A17"/>
    <property type="match status" value="1"/>
</dbReference>
<dbReference type="EMBL" id="KN611155">
    <property type="protein sequence ID" value="KHJ77043.1"/>
    <property type="molecule type" value="Genomic_DNA"/>
</dbReference>
<dbReference type="Proteomes" id="UP000053660">
    <property type="component" value="Unassembled WGS sequence"/>
</dbReference>
<evidence type="ECO:0000313" key="1">
    <source>
        <dbReference type="EMBL" id="KHJ77043.1"/>
    </source>
</evidence>
<protein>
    <submittedName>
        <fullName evidence="1">Uncharacterized protein</fullName>
    </submittedName>
</protein>
<reference evidence="1 2" key="1">
    <citation type="submission" date="2014-03" db="EMBL/GenBank/DDBJ databases">
        <title>Draft genome of the hookworm Oesophagostomum dentatum.</title>
        <authorList>
            <person name="Mitreva M."/>
        </authorList>
    </citation>
    <scope>NUCLEOTIDE SEQUENCE [LARGE SCALE GENOMIC DNA]</scope>
    <source>
        <strain evidence="1 2">OD-Hann</strain>
    </source>
</reference>
<proteinExistence type="predicted"/>
<dbReference type="InterPro" id="IPR008042">
    <property type="entry name" value="Retrotrans_Pao"/>
</dbReference>
<keyword evidence="2" id="KW-1185">Reference proteome</keyword>
<dbReference type="OrthoDB" id="5866170at2759"/>